<accession>A0A9P6FM21</accession>
<dbReference type="PANTHER" id="PTHR31449">
    <property type="entry name" value="UPF0598 PROTEIN C8ORF82"/>
    <property type="match status" value="1"/>
</dbReference>
<evidence type="ECO:0000313" key="3">
    <source>
        <dbReference type="EMBL" id="KAF9578115.1"/>
    </source>
</evidence>
<evidence type="ECO:0000256" key="2">
    <source>
        <dbReference type="SAM" id="MobiDB-lite"/>
    </source>
</evidence>
<feature type="compositionally biased region" description="Basic and acidic residues" evidence="2">
    <location>
        <begin position="69"/>
        <end position="79"/>
    </location>
</feature>
<name>A0A9P6FM21_9FUNG</name>
<dbReference type="PANTHER" id="PTHR31449:SF3">
    <property type="entry name" value="UPF0598 PROTEIN C8ORF82"/>
    <property type="match status" value="1"/>
</dbReference>
<organism evidence="3 4">
    <name type="scientific">Lunasporangiospora selenospora</name>
    <dbReference type="NCBI Taxonomy" id="979761"/>
    <lineage>
        <taxon>Eukaryota</taxon>
        <taxon>Fungi</taxon>
        <taxon>Fungi incertae sedis</taxon>
        <taxon>Mucoromycota</taxon>
        <taxon>Mortierellomycotina</taxon>
        <taxon>Mortierellomycetes</taxon>
        <taxon>Mortierellales</taxon>
        <taxon>Mortierellaceae</taxon>
        <taxon>Lunasporangiospora</taxon>
    </lineage>
</organism>
<dbReference type="Proteomes" id="UP000780801">
    <property type="component" value="Unassembled WGS sequence"/>
</dbReference>
<dbReference type="OrthoDB" id="10260024at2759"/>
<comment type="similarity">
    <text evidence="1">Belongs to the UPF0598 family.</text>
</comment>
<proteinExistence type="inferred from homology"/>
<evidence type="ECO:0000256" key="1">
    <source>
        <dbReference type="ARBA" id="ARBA00006322"/>
    </source>
</evidence>
<comment type="caution">
    <text evidence="3">The sequence shown here is derived from an EMBL/GenBank/DDBJ whole genome shotgun (WGS) entry which is preliminary data.</text>
</comment>
<dbReference type="AlphaFoldDB" id="A0A9P6FM21"/>
<evidence type="ECO:0000313" key="4">
    <source>
        <dbReference type="Proteomes" id="UP000780801"/>
    </source>
</evidence>
<gene>
    <name evidence="3" type="ORF">BGW38_006256</name>
</gene>
<dbReference type="Pfam" id="PF14956">
    <property type="entry name" value="DUF4505"/>
    <property type="match status" value="1"/>
</dbReference>
<sequence length="173" mass="19898">MRILCLAPPALSRPIGSWARRPSMPRSLLPAPLQHVGSFQSTAFFHHDQAYTTATHRAAADDNNTETTEALHDRGREPDPGTLTLLEQKRIRPYFYFIDIHGQLFLQDTRPKNLTSCFKDLRFLDFFYTRLRANTTPYFPEYAWQSPCGKEINFVEAADTPVVFHSFHNGKLL</sequence>
<dbReference type="InterPro" id="IPR028108">
    <property type="entry name" value="DUF4505"/>
</dbReference>
<keyword evidence="4" id="KW-1185">Reference proteome</keyword>
<protein>
    <submittedName>
        <fullName evidence="3">Uncharacterized protein</fullName>
    </submittedName>
</protein>
<dbReference type="EMBL" id="JAABOA010003993">
    <property type="protein sequence ID" value="KAF9578115.1"/>
    <property type="molecule type" value="Genomic_DNA"/>
</dbReference>
<feature type="region of interest" description="Disordered" evidence="2">
    <location>
        <begin position="56"/>
        <end position="79"/>
    </location>
</feature>
<reference evidence="3" key="1">
    <citation type="journal article" date="2020" name="Fungal Divers.">
        <title>Resolving the Mortierellaceae phylogeny through synthesis of multi-gene phylogenetics and phylogenomics.</title>
        <authorList>
            <person name="Vandepol N."/>
            <person name="Liber J."/>
            <person name="Desiro A."/>
            <person name="Na H."/>
            <person name="Kennedy M."/>
            <person name="Barry K."/>
            <person name="Grigoriev I.V."/>
            <person name="Miller A.N."/>
            <person name="O'Donnell K."/>
            <person name="Stajich J.E."/>
            <person name="Bonito G."/>
        </authorList>
    </citation>
    <scope>NUCLEOTIDE SEQUENCE</scope>
    <source>
        <strain evidence="3">KOD1015</strain>
    </source>
</reference>